<dbReference type="OrthoDB" id="20872at2759"/>
<feature type="domain" description="DZIP3-like HEPN" evidence="4">
    <location>
        <begin position="43"/>
        <end position="170"/>
    </location>
</feature>
<dbReference type="InterPro" id="IPR041249">
    <property type="entry name" value="HEPN_DZIP3"/>
</dbReference>
<gene>
    <name evidence="6" type="ORF">MCOR_6989</name>
</gene>
<dbReference type="SUPFAM" id="SSF52540">
    <property type="entry name" value="P-loop containing nucleoside triphosphate hydrolases"/>
    <property type="match status" value="1"/>
</dbReference>
<evidence type="ECO:0000259" key="4">
    <source>
        <dbReference type="Pfam" id="PF18738"/>
    </source>
</evidence>
<feature type="repeat" description="ANK" evidence="3">
    <location>
        <begin position="1074"/>
        <end position="1106"/>
    </location>
</feature>
<feature type="repeat" description="ANK" evidence="3">
    <location>
        <begin position="1041"/>
        <end position="1069"/>
    </location>
</feature>
<feature type="repeat" description="ANK" evidence="3">
    <location>
        <begin position="1210"/>
        <end position="1238"/>
    </location>
</feature>
<feature type="repeat" description="ANK" evidence="3">
    <location>
        <begin position="1144"/>
        <end position="1172"/>
    </location>
</feature>
<feature type="repeat" description="ANK" evidence="3">
    <location>
        <begin position="746"/>
        <end position="778"/>
    </location>
</feature>
<dbReference type="PANTHER" id="PTHR24198">
    <property type="entry name" value="ANKYRIN REPEAT AND PROTEIN KINASE DOMAIN-CONTAINING PROTEIN"/>
    <property type="match status" value="1"/>
</dbReference>
<dbReference type="Pfam" id="PF18738">
    <property type="entry name" value="HEPN_DZIP3"/>
    <property type="match status" value="1"/>
</dbReference>
<feature type="repeat" description="ANK" evidence="3">
    <location>
        <begin position="812"/>
        <end position="840"/>
    </location>
</feature>
<dbReference type="InterPro" id="IPR049050">
    <property type="entry name" value="nSTAND3"/>
</dbReference>
<feature type="repeat" description="ANK" evidence="3">
    <location>
        <begin position="1243"/>
        <end position="1275"/>
    </location>
</feature>
<feature type="repeat" description="ANK" evidence="3">
    <location>
        <begin position="779"/>
        <end position="811"/>
    </location>
</feature>
<dbReference type="Pfam" id="PF12796">
    <property type="entry name" value="Ank_2"/>
    <property type="match status" value="6"/>
</dbReference>
<feature type="repeat" description="ANK" evidence="3">
    <location>
        <begin position="974"/>
        <end position="1006"/>
    </location>
</feature>
<dbReference type="Proteomes" id="UP000507470">
    <property type="component" value="Unassembled WGS sequence"/>
</dbReference>
<evidence type="ECO:0000256" key="3">
    <source>
        <dbReference type="PROSITE-ProRule" id="PRU00023"/>
    </source>
</evidence>
<dbReference type="PROSITE" id="PS50088">
    <property type="entry name" value="ANK_REPEAT"/>
    <property type="match status" value="16"/>
</dbReference>
<evidence type="ECO:0000259" key="5">
    <source>
        <dbReference type="Pfam" id="PF20720"/>
    </source>
</evidence>
<dbReference type="SMART" id="SM00248">
    <property type="entry name" value="ANK"/>
    <property type="match status" value="19"/>
</dbReference>
<name>A0A6J8AFP5_MYTCO</name>
<feature type="repeat" description="ANK" evidence="3">
    <location>
        <begin position="876"/>
        <end position="904"/>
    </location>
</feature>
<dbReference type="Pfam" id="PF20720">
    <property type="entry name" value="nSTAND3"/>
    <property type="match status" value="1"/>
</dbReference>
<feature type="repeat" description="ANK" evidence="3">
    <location>
        <begin position="1107"/>
        <end position="1139"/>
    </location>
</feature>
<dbReference type="EMBL" id="CACVKT020001349">
    <property type="protein sequence ID" value="CAC5366874.1"/>
    <property type="molecule type" value="Genomic_DNA"/>
</dbReference>
<dbReference type="Pfam" id="PF13857">
    <property type="entry name" value="Ank_5"/>
    <property type="match status" value="1"/>
</dbReference>
<feature type="domain" description="Novel STAND NTPase 3" evidence="5">
    <location>
        <begin position="193"/>
        <end position="345"/>
    </location>
</feature>
<organism evidence="6 7">
    <name type="scientific">Mytilus coruscus</name>
    <name type="common">Sea mussel</name>
    <dbReference type="NCBI Taxonomy" id="42192"/>
    <lineage>
        <taxon>Eukaryota</taxon>
        <taxon>Metazoa</taxon>
        <taxon>Spiralia</taxon>
        <taxon>Lophotrochozoa</taxon>
        <taxon>Mollusca</taxon>
        <taxon>Bivalvia</taxon>
        <taxon>Autobranchia</taxon>
        <taxon>Pteriomorphia</taxon>
        <taxon>Mytilida</taxon>
        <taxon>Mytiloidea</taxon>
        <taxon>Mytilidae</taxon>
        <taxon>Mytilinae</taxon>
        <taxon>Mytilus</taxon>
    </lineage>
</organism>
<accession>A0A6J8AFP5</accession>
<protein>
    <submittedName>
        <fullName evidence="6">Uncharacterized protein</fullName>
    </submittedName>
</protein>
<sequence>MTTITEDEENYVRMGFLLFQIGQRAVRFVFNNEFHPSIVCASIRKARKELNDLKKKNIIKLYQWNLLFPRQGQPDSEKFDVTLMITLLTNLTTLEHYQGLPLVTDTSTSADLGRIRYYRNHISHIEDAKIDNSFFSTAWEDIIQAVGRLGGQSMLDECKTLRTKCLERSTVPRNIKVQIDQILTEWKSIDSNFVETKAAKHVLECVEENRCVTITASSGVGKTATLRHVALKMETAGYNVLPVTKPHDIVSFYDPNQKTLFVIDDFCGTYSLNRSELNSLESEMERLKILIENKLTKIIVACRLQVYQDDEFKLLSIFRTCVCDLCSQDLCLSQTEKSSIAELYLETKSSEIIQYSDLYDCFPLLCKLYNENTLHSITDFFQNPFSVYEAEIDQLYTQKHFGKYCALALCVMFNNRLKEEWLTQNTVFRHVIENTCQACKLERGTSRLVLLDELKSLENTFIKKEQGQYRTLHDRMFDFLVSYFGQKMIECLIRYSLPAVIMQRFLLDRNDDIDRFVTIIPSDYHEMYIKRMIRDWAIGYLQCVFSNINMKIPEFRERFLCHLQTLDVSIQRKLAHTNDLNDASSVLLMCCQYDAIPFIRWCLNHGVDVNQCNCFGMSPLHESTLQGHAEVVKLLLDENTDINKCKCDGVFPLITACFNGNIEIVKLLLDKKLCLRNNLTLARAALIPVNWTLSRMLLAAGFPILCAYLFEAFEDLMLGCSYVMFSVFVNRCTYFFATDVNKCLPNGMSSLTMSCSRNEIKIVKLLLDNKADINDCRTEGVSPLYIAALHNNIELLKVLLDYKADINKCSPQGRSPLFVACQENHVEIAKLLLDNNADTNKCMDAESTLDFITCQTQHKETDKIKLDKLKDKCKDNGASPLFIACLNNNIEIVKLLLDNMTDINKCIGDGMTPLYIACSCNRIEIVKMLLYNKADVNRCTNEGMSPLTIACKKNNTEIVKILLYNKDTSNKCTFDGYPLHHACAVNNIEIVKLLLDSKANIDERRSDDGVFPLYIACWNNYIEIVKLLLNKKADIDQCGYDGTSLLHIACAKNHIEIVKILLDYKTDINKCLDDGASPLYVACYKNHIDIVKVLLDNKADINICKNDGASPLYVACHNNHIDIVKVLLDYKADINKYINKCKNDGASPFLSACYNNHIETVKILLDNKADIDKCMDNGISPLYLACDYNHQEIVKVLLDNNADIDKCMDNGTSPLFIACQNNHIETVKVLLDYKADINKCMDDGTSPFLIACYYNHKEIVRLLLAKGSNYNACANDGLSPLEIARRKGYSDIATMVYSYSRKEEPPKKKKK</sequence>
<proteinExistence type="predicted"/>
<feature type="repeat" description="ANK" evidence="3">
    <location>
        <begin position="615"/>
        <end position="643"/>
    </location>
</feature>
<dbReference type="Gene3D" id="1.25.40.20">
    <property type="entry name" value="Ankyrin repeat-containing domain"/>
    <property type="match status" value="6"/>
</dbReference>
<keyword evidence="7" id="KW-1185">Reference proteome</keyword>
<feature type="repeat" description="ANK" evidence="3">
    <location>
        <begin position="942"/>
        <end position="963"/>
    </location>
</feature>
<feature type="repeat" description="ANK" evidence="3">
    <location>
        <begin position="1008"/>
        <end position="1040"/>
    </location>
</feature>
<dbReference type="InterPro" id="IPR002110">
    <property type="entry name" value="Ankyrin_rpt"/>
</dbReference>
<evidence type="ECO:0000313" key="6">
    <source>
        <dbReference type="EMBL" id="CAC5366874.1"/>
    </source>
</evidence>
<reference evidence="6 7" key="1">
    <citation type="submission" date="2020-06" db="EMBL/GenBank/DDBJ databases">
        <authorList>
            <person name="Li R."/>
            <person name="Bekaert M."/>
        </authorList>
    </citation>
    <scope>NUCLEOTIDE SEQUENCE [LARGE SCALE GENOMIC DNA]</scope>
    <source>
        <strain evidence="7">wild</strain>
    </source>
</reference>
<feature type="repeat" description="ANK" evidence="3">
    <location>
        <begin position="1177"/>
        <end position="1205"/>
    </location>
</feature>
<dbReference type="InterPro" id="IPR036770">
    <property type="entry name" value="Ankyrin_rpt-contain_sf"/>
</dbReference>
<feature type="repeat" description="ANK" evidence="3">
    <location>
        <begin position="909"/>
        <end position="941"/>
    </location>
</feature>
<evidence type="ECO:0000313" key="7">
    <source>
        <dbReference type="Proteomes" id="UP000507470"/>
    </source>
</evidence>
<evidence type="ECO:0000256" key="1">
    <source>
        <dbReference type="ARBA" id="ARBA00022737"/>
    </source>
</evidence>
<evidence type="ECO:0000256" key="2">
    <source>
        <dbReference type="ARBA" id="ARBA00023043"/>
    </source>
</evidence>
<dbReference type="PANTHER" id="PTHR24198:SF165">
    <property type="entry name" value="ANKYRIN REPEAT-CONTAINING PROTEIN-RELATED"/>
    <property type="match status" value="1"/>
</dbReference>
<keyword evidence="1" id="KW-0677">Repeat</keyword>
<dbReference type="SUPFAM" id="SSF48403">
    <property type="entry name" value="Ankyrin repeat"/>
    <property type="match status" value="2"/>
</dbReference>
<keyword evidence="2 3" id="KW-0040">ANK repeat</keyword>
<dbReference type="InterPro" id="IPR027417">
    <property type="entry name" value="P-loop_NTPase"/>
</dbReference>
<dbReference type="PROSITE" id="PS50297">
    <property type="entry name" value="ANK_REP_REGION"/>
    <property type="match status" value="16"/>
</dbReference>